<evidence type="ECO:0000313" key="1">
    <source>
        <dbReference type="EMBL" id="PRQ41381.1"/>
    </source>
</evidence>
<comment type="caution">
    <text evidence="1">The sequence shown here is derived from an EMBL/GenBank/DDBJ whole genome shotgun (WGS) entry which is preliminary data.</text>
</comment>
<name>A0A2P6R4L8_ROSCH</name>
<dbReference type="Gramene" id="PRQ41381">
    <property type="protein sequence ID" value="PRQ41381"/>
    <property type="gene ID" value="RchiOBHm_Chr4g0446291"/>
</dbReference>
<sequence length="96" mass="11043">MDESHITANRRPLASSRFDSRRRRFASPISNTACRFRFQIPLWSSIRSIRVMPIGSSLLRSTNDVVRVSYNCLTGARRPQLRGVVTTKHRRSLISI</sequence>
<accession>A0A2P6R4L8</accession>
<dbReference type="Proteomes" id="UP000238479">
    <property type="component" value="Chromosome 4"/>
</dbReference>
<protein>
    <submittedName>
        <fullName evidence="1">Uncharacterized protein</fullName>
    </submittedName>
</protein>
<keyword evidence="2" id="KW-1185">Reference proteome</keyword>
<reference evidence="1 2" key="1">
    <citation type="journal article" date="2018" name="Nat. Genet.">
        <title>The Rosa genome provides new insights in the design of modern roses.</title>
        <authorList>
            <person name="Bendahmane M."/>
        </authorList>
    </citation>
    <scope>NUCLEOTIDE SEQUENCE [LARGE SCALE GENOMIC DNA]</scope>
    <source>
        <strain evidence="2">cv. Old Blush</strain>
    </source>
</reference>
<dbReference type="AlphaFoldDB" id="A0A2P6R4L8"/>
<gene>
    <name evidence="1" type="ORF">RchiOBHm_Chr4g0446291</name>
</gene>
<dbReference type="EMBL" id="PDCK01000042">
    <property type="protein sequence ID" value="PRQ41381.1"/>
    <property type="molecule type" value="Genomic_DNA"/>
</dbReference>
<organism evidence="1 2">
    <name type="scientific">Rosa chinensis</name>
    <name type="common">China rose</name>
    <dbReference type="NCBI Taxonomy" id="74649"/>
    <lineage>
        <taxon>Eukaryota</taxon>
        <taxon>Viridiplantae</taxon>
        <taxon>Streptophyta</taxon>
        <taxon>Embryophyta</taxon>
        <taxon>Tracheophyta</taxon>
        <taxon>Spermatophyta</taxon>
        <taxon>Magnoliopsida</taxon>
        <taxon>eudicotyledons</taxon>
        <taxon>Gunneridae</taxon>
        <taxon>Pentapetalae</taxon>
        <taxon>rosids</taxon>
        <taxon>fabids</taxon>
        <taxon>Rosales</taxon>
        <taxon>Rosaceae</taxon>
        <taxon>Rosoideae</taxon>
        <taxon>Rosoideae incertae sedis</taxon>
        <taxon>Rosa</taxon>
    </lineage>
</organism>
<evidence type="ECO:0000313" key="2">
    <source>
        <dbReference type="Proteomes" id="UP000238479"/>
    </source>
</evidence>
<proteinExistence type="predicted"/>